<dbReference type="SUPFAM" id="SSF159006">
    <property type="entry name" value="YopX-like"/>
    <property type="match status" value="1"/>
</dbReference>
<proteinExistence type="predicted"/>
<name>A0A6H2A4S3_9ZZZZ</name>
<feature type="domain" description="YopX protein" evidence="1">
    <location>
        <begin position="51"/>
        <end position="126"/>
    </location>
</feature>
<sequence>MRELKFRLREGNKIVGYERWNSLEGKWCYGTRSDGVFDIRNPFIPHTYKDEFTGLLDKNGAEIYEGDIVVQWNDLCGSDYHNDLYHKNLVVKWEREMARFVNCLEGYAAGGTLCLEVIGNVWESPEKANALPS</sequence>
<accession>A0A6H2A4S3</accession>
<dbReference type="AlphaFoldDB" id="A0A6H2A4S3"/>
<dbReference type="EMBL" id="MT144514">
    <property type="protein sequence ID" value="QJA54525.1"/>
    <property type="molecule type" value="Genomic_DNA"/>
</dbReference>
<evidence type="ECO:0000259" key="1">
    <source>
        <dbReference type="Pfam" id="PF09643"/>
    </source>
</evidence>
<reference evidence="2" key="1">
    <citation type="submission" date="2020-03" db="EMBL/GenBank/DDBJ databases">
        <title>The deep terrestrial virosphere.</title>
        <authorList>
            <person name="Holmfeldt K."/>
            <person name="Nilsson E."/>
            <person name="Simone D."/>
            <person name="Lopez-Fernandez M."/>
            <person name="Wu X."/>
            <person name="de Brujin I."/>
            <person name="Lundin D."/>
            <person name="Andersson A."/>
            <person name="Bertilsson S."/>
            <person name="Dopson M."/>
        </authorList>
    </citation>
    <scope>NUCLEOTIDE SEQUENCE</scope>
    <source>
        <strain evidence="2">TM448A05235</strain>
    </source>
</reference>
<protein>
    <submittedName>
        <fullName evidence="2">Putative YopX protein</fullName>
    </submittedName>
</protein>
<organism evidence="2">
    <name type="scientific">viral metagenome</name>
    <dbReference type="NCBI Taxonomy" id="1070528"/>
    <lineage>
        <taxon>unclassified sequences</taxon>
        <taxon>metagenomes</taxon>
        <taxon>organismal metagenomes</taxon>
    </lineage>
</organism>
<dbReference type="InterPro" id="IPR023385">
    <property type="entry name" value="YopX-like_C"/>
</dbReference>
<dbReference type="InterPro" id="IPR019096">
    <property type="entry name" value="YopX_protein"/>
</dbReference>
<dbReference type="Gene3D" id="2.30.30.290">
    <property type="entry name" value="YopX-like domains"/>
    <property type="match status" value="1"/>
</dbReference>
<dbReference type="Pfam" id="PF09643">
    <property type="entry name" value="YopX"/>
    <property type="match status" value="1"/>
</dbReference>
<evidence type="ECO:0000313" key="2">
    <source>
        <dbReference type="EMBL" id="QJA54525.1"/>
    </source>
</evidence>
<gene>
    <name evidence="2" type="ORF">TM448A05235_0005</name>
</gene>